<dbReference type="InterPro" id="IPR038109">
    <property type="entry name" value="DNA_bind_recomb_sf"/>
</dbReference>
<dbReference type="SMART" id="SM00857">
    <property type="entry name" value="Resolvase"/>
    <property type="match status" value="1"/>
</dbReference>
<dbReference type="PANTHER" id="PTHR30461">
    <property type="entry name" value="DNA-INVERTASE FROM LAMBDOID PROPHAGE"/>
    <property type="match status" value="1"/>
</dbReference>
<feature type="compositionally biased region" description="Basic and acidic residues" evidence="1">
    <location>
        <begin position="473"/>
        <end position="491"/>
    </location>
</feature>
<dbReference type="InterPro" id="IPR025827">
    <property type="entry name" value="Zn_ribbon_recom_dom"/>
</dbReference>
<dbReference type="OrthoDB" id="3217513at2"/>
<feature type="non-terminal residue" evidence="4">
    <location>
        <position position="1"/>
    </location>
</feature>
<dbReference type="InterPro" id="IPR050639">
    <property type="entry name" value="SSR_resolvase"/>
</dbReference>
<dbReference type="eggNOG" id="COG1961">
    <property type="taxonomic scope" value="Bacteria"/>
</dbReference>
<sequence length="497" mass="55821">SLGAAIIAEFPDRGESARSADRPKLQEMLRYIAETPVDYVIVHKVDRLARNRADDVTINLAIQKSGAQLVSATENIDDTASGMLLHGIMSSIAEFYSRNLATEVVKGMEQKARTGGTPGLAPLGYRNVAAINSEGREVRTVDIDPERGPLITWAYEQYATGDWTLRQLTEALEARGFTSRGIRNRPGKPIRINSLSTILRNPYYKGDVMYREVAYPGRHEPLIDSQTWERVQVVLGEHASGEKQREHPHYLKSSIFCRCGSRLVITMSKNRQGRVYPYFMCIGRHQKRNDCLQKAIPIDVAEMLVEDLYRDVQLTSEQRSVVAQNLLADLSADQKAAETQQRDLATQKERLLAERTQLLRAHYANAVPLDLLKSEQDRIARQLASIDEQTNAVTATTAEIEHNLHLALQYAENCYYGYLNAEPPIRRLYNQAFFERIELSEHDATGTLNQPFDAIRAAVSTADDVALTKRPRVTRDDHAGQNKPAHDDAGLKESVLV</sequence>
<evidence type="ECO:0000259" key="2">
    <source>
        <dbReference type="PROSITE" id="PS51736"/>
    </source>
</evidence>
<dbReference type="CDD" id="cd00338">
    <property type="entry name" value="Ser_Recombinase"/>
    <property type="match status" value="1"/>
</dbReference>
<keyword evidence="5" id="KW-1185">Reference proteome</keyword>
<dbReference type="STRING" id="1220583.GOACH_62_00010"/>
<dbReference type="PANTHER" id="PTHR30461:SF23">
    <property type="entry name" value="DNA RECOMBINASE-RELATED"/>
    <property type="match status" value="1"/>
</dbReference>
<dbReference type="PROSITE" id="PS51737">
    <property type="entry name" value="RECOMBINASE_DNA_BIND"/>
    <property type="match status" value="1"/>
</dbReference>
<dbReference type="GO" id="GO:0000150">
    <property type="term" value="F:DNA strand exchange activity"/>
    <property type="evidence" value="ECO:0007669"/>
    <property type="project" value="InterPro"/>
</dbReference>
<name>L7KRY5_9ACTN</name>
<dbReference type="Pfam" id="PF07508">
    <property type="entry name" value="Recombinase"/>
    <property type="match status" value="1"/>
</dbReference>
<dbReference type="InterPro" id="IPR006119">
    <property type="entry name" value="Resolv_N"/>
</dbReference>
<dbReference type="Pfam" id="PF00239">
    <property type="entry name" value="Resolvase"/>
    <property type="match status" value="1"/>
</dbReference>
<protein>
    <submittedName>
        <fullName evidence="4">Putative recombinase</fullName>
    </submittedName>
</protein>
<proteinExistence type="predicted"/>
<dbReference type="Gene3D" id="3.40.50.1390">
    <property type="entry name" value="Resolvase, N-terminal catalytic domain"/>
    <property type="match status" value="1"/>
</dbReference>
<dbReference type="AlphaFoldDB" id="L7KRY5"/>
<accession>L7KRY5</accession>
<evidence type="ECO:0000313" key="5">
    <source>
        <dbReference type="Proteomes" id="UP000010988"/>
    </source>
</evidence>
<dbReference type="InterPro" id="IPR011109">
    <property type="entry name" value="DNA_bind_recombinase_dom"/>
</dbReference>
<evidence type="ECO:0000313" key="4">
    <source>
        <dbReference type="EMBL" id="GAC51276.1"/>
    </source>
</evidence>
<feature type="domain" description="Resolvase/invertase-type recombinase catalytic" evidence="2">
    <location>
        <begin position="1"/>
        <end position="115"/>
    </location>
</feature>
<organism evidence="4 5">
    <name type="scientific">Gordonia aichiensis NBRC 108223</name>
    <dbReference type="NCBI Taxonomy" id="1220583"/>
    <lineage>
        <taxon>Bacteria</taxon>
        <taxon>Bacillati</taxon>
        <taxon>Actinomycetota</taxon>
        <taxon>Actinomycetes</taxon>
        <taxon>Mycobacteriales</taxon>
        <taxon>Gordoniaceae</taxon>
        <taxon>Gordonia</taxon>
    </lineage>
</organism>
<feature type="non-terminal residue" evidence="4">
    <location>
        <position position="497"/>
    </location>
</feature>
<gene>
    <name evidence="4" type="ORF">GOACH_62_00010</name>
</gene>
<dbReference type="SUPFAM" id="SSF53041">
    <property type="entry name" value="Resolvase-like"/>
    <property type="match status" value="1"/>
</dbReference>
<feature type="region of interest" description="Disordered" evidence="1">
    <location>
        <begin position="469"/>
        <end position="497"/>
    </location>
</feature>
<feature type="domain" description="Recombinase" evidence="3">
    <location>
        <begin position="122"/>
        <end position="241"/>
    </location>
</feature>
<dbReference type="GO" id="GO:0003677">
    <property type="term" value="F:DNA binding"/>
    <property type="evidence" value="ECO:0007669"/>
    <property type="project" value="InterPro"/>
</dbReference>
<comment type="caution">
    <text evidence="4">The sequence shown here is derived from an EMBL/GenBank/DDBJ whole genome shotgun (WGS) entry which is preliminary data.</text>
</comment>
<reference evidence="4 5" key="1">
    <citation type="submission" date="2012-12" db="EMBL/GenBank/DDBJ databases">
        <title>Whole genome shotgun sequence of Gordonia aichiensis NBRC 108223.</title>
        <authorList>
            <person name="Isaki-Nakamura S."/>
            <person name="Hosoyama A."/>
            <person name="Tsuchikane K."/>
            <person name="Ando Y."/>
            <person name="Baba S."/>
            <person name="Ohji S."/>
            <person name="Hamada M."/>
            <person name="Tamura T."/>
            <person name="Yamazoe A."/>
            <person name="Yamazaki S."/>
            <person name="Fujita N."/>
        </authorList>
    </citation>
    <scope>NUCLEOTIDE SEQUENCE [LARGE SCALE GENOMIC DNA]</scope>
    <source>
        <strain evidence="4 5">NBRC 108223</strain>
    </source>
</reference>
<dbReference type="Proteomes" id="UP000010988">
    <property type="component" value="Unassembled WGS sequence"/>
</dbReference>
<dbReference type="EMBL" id="BANR01000062">
    <property type="protein sequence ID" value="GAC51276.1"/>
    <property type="molecule type" value="Genomic_DNA"/>
</dbReference>
<evidence type="ECO:0000259" key="3">
    <source>
        <dbReference type="PROSITE" id="PS51737"/>
    </source>
</evidence>
<evidence type="ECO:0000256" key="1">
    <source>
        <dbReference type="SAM" id="MobiDB-lite"/>
    </source>
</evidence>
<dbReference type="PROSITE" id="PS51736">
    <property type="entry name" value="RECOMBINASES_3"/>
    <property type="match status" value="1"/>
</dbReference>
<dbReference type="Gene3D" id="3.90.1750.20">
    <property type="entry name" value="Putative Large Serine Recombinase, Chain B, Domain 2"/>
    <property type="match status" value="1"/>
</dbReference>
<dbReference type="InterPro" id="IPR036162">
    <property type="entry name" value="Resolvase-like_N_sf"/>
</dbReference>
<dbReference type="Pfam" id="PF13408">
    <property type="entry name" value="Zn_ribbon_recom"/>
    <property type="match status" value="1"/>
</dbReference>